<accession>A0A9E7ENY4</accession>
<keyword evidence="3 7" id="KW-0812">Transmembrane</keyword>
<keyword evidence="2" id="KW-0813">Transport</keyword>
<evidence type="ECO:0000256" key="7">
    <source>
        <dbReference type="SAM" id="Phobius"/>
    </source>
</evidence>
<sequence>MTYYTIGYAPEASRFFKQLVLVFLIQQMAAGLFRTVAGICRSMIISNTGGALSVLIIFVLGGFILPKAIGKPQAVLSEETAAEMEEDRDETRESPRIRRTNSKNDPLPRALSKRDGNNTREMMKLRMSSGGTNGLSRDTSIDTAASGVAPKRGMVLPFTPLSMSFDEVNYYVDMPPVSSLIQSPCCG</sequence>
<protein>
    <submittedName>
        <fullName evidence="9">Pleiotropic drug resistance protein</fullName>
    </submittedName>
</protein>
<dbReference type="GO" id="GO:0140359">
    <property type="term" value="F:ABC-type transporter activity"/>
    <property type="evidence" value="ECO:0007669"/>
    <property type="project" value="InterPro"/>
</dbReference>
<keyword evidence="10" id="KW-1185">Reference proteome</keyword>
<dbReference type="InterPro" id="IPR013525">
    <property type="entry name" value="ABC2_TM"/>
</dbReference>
<evidence type="ECO:0000256" key="2">
    <source>
        <dbReference type="ARBA" id="ARBA00022448"/>
    </source>
</evidence>
<evidence type="ECO:0000256" key="5">
    <source>
        <dbReference type="ARBA" id="ARBA00023136"/>
    </source>
</evidence>
<feature type="region of interest" description="Disordered" evidence="6">
    <location>
        <begin position="79"/>
        <end position="120"/>
    </location>
</feature>
<dbReference type="AlphaFoldDB" id="A0A9E7ENY4"/>
<name>A0A9E7ENY4_9LILI</name>
<feature type="transmembrane region" description="Helical" evidence="7">
    <location>
        <begin position="45"/>
        <end position="65"/>
    </location>
</feature>
<comment type="subcellular location">
    <subcellularLocation>
        <location evidence="1">Membrane</location>
        <topology evidence="1">Multi-pass membrane protein</topology>
    </subcellularLocation>
</comment>
<dbReference type="PANTHER" id="PTHR19241">
    <property type="entry name" value="ATP-BINDING CASSETTE TRANSPORTER"/>
    <property type="match status" value="1"/>
</dbReference>
<keyword evidence="4 7" id="KW-1133">Transmembrane helix</keyword>
<dbReference type="EMBL" id="CP097503">
    <property type="protein sequence ID" value="URD80075.1"/>
    <property type="molecule type" value="Genomic_DNA"/>
</dbReference>
<evidence type="ECO:0000256" key="1">
    <source>
        <dbReference type="ARBA" id="ARBA00004141"/>
    </source>
</evidence>
<feature type="transmembrane region" description="Helical" evidence="7">
    <location>
        <begin position="15"/>
        <end position="33"/>
    </location>
</feature>
<feature type="domain" description="ABC-2 type transporter transmembrane" evidence="8">
    <location>
        <begin position="2"/>
        <end position="67"/>
    </location>
</feature>
<evidence type="ECO:0000313" key="9">
    <source>
        <dbReference type="EMBL" id="URD80075.1"/>
    </source>
</evidence>
<evidence type="ECO:0000256" key="6">
    <source>
        <dbReference type="SAM" id="MobiDB-lite"/>
    </source>
</evidence>
<dbReference type="Proteomes" id="UP001055439">
    <property type="component" value="Chromosome 10"/>
</dbReference>
<organism evidence="9 10">
    <name type="scientific">Musa troglodytarum</name>
    <name type="common">fe'i banana</name>
    <dbReference type="NCBI Taxonomy" id="320322"/>
    <lineage>
        <taxon>Eukaryota</taxon>
        <taxon>Viridiplantae</taxon>
        <taxon>Streptophyta</taxon>
        <taxon>Embryophyta</taxon>
        <taxon>Tracheophyta</taxon>
        <taxon>Spermatophyta</taxon>
        <taxon>Magnoliopsida</taxon>
        <taxon>Liliopsida</taxon>
        <taxon>Zingiberales</taxon>
        <taxon>Musaceae</taxon>
        <taxon>Musa</taxon>
    </lineage>
</organism>
<dbReference type="GO" id="GO:0005886">
    <property type="term" value="C:plasma membrane"/>
    <property type="evidence" value="ECO:0007669"/>
    <property type="project" value="UniProtKB-ARBA"/>
</dbReference>
<evidence type="ECO:0000256" key="4">
    <source>
        <dbReference type="ARBA" id="ARBA00022989"/>
    </source>
</evidence>
<proteinExistence type="predicted"/>
<reference evidence="9" key="1">
    <citation type="submission" date="2022-05" db="EMBL/GenBank/DDBJ databases">
        <title>The Musa troglodytarum L. genome provides insights into the mechanism of non-climacteric behaviour and enrichment of carotenoids.</title>
        <authorList>
            <person name="Wang J."/>
        </authorList>
    </citation>
    <scope>NUCLEOTIDE SEQUENCE</scope>
    <source>
        <tissue evidence="9">Leaf</tissue>
    </source>
</reference>
<evidence type="ECO:0000256" key="3">
    <source>
        <dbReference type="ARBA" id="ARBA00022692"/>
    </source>
</evidence>
<keyword evidence="5 7" id="KW-0472">Membrane</keyword>
<evidence type="ECO:0000313" key="10">
    <source>
        <dbReference type="Proteomes" id="UP001055439"/>
    </source>
</evidence>
<evidence type="ECO:0000259" key="8">
    <source>
        <dbReference type="Pfam" id="PF01061"/>
    </source>
</evidence>
<gene>
    <name evidence="9" type="ORF">MUK42_01435</name>
</gene>
<dbReference type="OrthoDB" id="66620at2759"/>
<dbReference type="Pfam" id="PF01061">
    <property type="entry name" value="ABC2_membrane"/>
    <property type="match status" value="1"/>
</dbReference>